<reference evidence="3 4" key="1">
    <citation type="submission" date="2018-08" db="EMBL/GenBank/DDBJ databases">
        <authorList>
            <person name="Laetsch R D."/>
            <person name="Stevens L."/>
            <person name="Kumar S."/>
            <person name="Blaxter L. M."/>
        </authorList>
    </citation>
    <scope>NUCLEOTIDE SEQUENCE [LARGE SCALE GENOMIC DNA]</scope>
</reference>
<dbReference type="Proteomes" id="UP000276991">
    <property type="component" value="Unassembled WGS sequence"/>
</dbReference>
<evidence type="ECO:0000256" key="1">
    <source>
        <dbReference type="ARBA" id="ARBA00022729"/>
    </source>
</evidence>
<accession>A0A498SGX9</accession>
<evidence type="ECO:0008006" key="5">
    <source>
        <dbReference type="Google" id="ProtNLM"/>
    </source>
</evidence>
<proteinExistence type="predicted"/>
<organism evidence="3 4">
    <name type="scientific">Acanthocheilonema viteae</name>
    <name type="common">Filarial nematode worm</name>
    <name type="synonym">Dipetalonema viteae</name>
    <dbReference type="NCBI Taxonomy" id="6277"/>
    <lineage>
        <taxon>Eukaryota</taxon>
        <taxon>Metazoa</taxon>
        <taxon>Ecdysozoa</taxon>
        <taxon>Nematoda</taxon>
        <taxon>Chromadorea</taxon>
        <taxon>Rhabditida</taxon>
        <taxon>Spirurina</taxon>
        <taxon>Spiruromorpha</taxon>
        <taxon>Filarioidea</taxon>
        <taxon>Onchocercidae</taxon>
        <taxon>Acanthocheilonema</taxon>
    </lineage>
</organism>
<evidence type="ECO:0000313" key="4">
    <source>
        <dbReference type="Proteomes" id="UP000276991"/>
    </source>
</evidence>
<evidence type="ECO:0000313" key="3">
    <source>
        <dbReference type="EMBL" id="VBB29293.1"/>
    </source>
</evidence>
<keyword evidence="1" id="KW-0732">Signal</keyword>
<dbReference type="InterPro" id="IPR031424">
    <property type="entry name" value="QVR-like"/>
</dbReference>
<gene>
    <name evidence="3" type="ORF">NAV_LOCUS4097</name>
</gene>
<dbReference type="OrthoDB" id="5798680at2759"/>
<protein>
    <recommendedName>
        <fullName evidence="5">Protein quiver</fullName>
    </recommendedName>
</protein>
<evidence type="ECO:0000256" key="2">
    <source>
        <dbReference type="ARBA" id="ARBA00023180"/>
    </source>
</evidence>
<dbReference type="Pfam" id="PF17064">
    <property type="entry name" value="QVR"/>
    <property type="match status" value="1"/>
</dbReference>
<name>A0A498SGX9_ACAVI</name>
<dbReference type="GO" id="GO:0032222">
    <property type="term" value="P:regulation of synaptic transmission, cholinergic"/>
    <property type="evidence" value="ECO:0007669"/>
    <property type="project" value="InterPro"/>
</dbReference>
<sequence>MKCYACTTINADRFLDDIQDWSWKKWFENIRFVPKMRQCGDKFNSEDALGVYVKRQACDDGVCMKMAFTFKNSGEAYIWRNCVLNTRNEDVQPGCTQITSSKGTLDVCICDWHLCNGVVRTQIQSFNLFLIQITVSYLVNKCF</sequence>
<keyword evidence="4" id="KW-1185">Reference proteome</keyword>
<dbReference type="EMBL" id="UPTC01000578">
    <property type="protein sequence ID" value="VBB29293.1"/>
    <property type="molecule type" value="Genomic_DNA"/>
</dbReference>
<dbReference type="AlphaFoldDB" id="A0A498SGX9"/>
<keyword evidence="2" id="KW-0325">Glycoprotein</keyword>
<dbReference type="GO" id="GO:0030431">
    <property type="term" value="P:sleep"/>
    <property type="evidence" value="ECO:0007669"/>
    <property type="project" value="InterPro"/>
</dbReference>